<proteinExistence type="inferred from homology"/>
<feature type="compositionally biased region" description="Polar residues" evidence="3">
    <location>
        <begin position="217"/>
        <end position="234"/>
    </location>
</feature>
<feature type="compositionally biased region" description="Polar residues" evidence="3">
    <location>
        <begin position="265"/>
        <end position="290"/>
    </location>
</feature>
<dbReference type="GO" id="GO:0036503">
    <property type="term" value="P:ERAD pathway"/>
    <property type="evidence" value="ECO:0007669"/>
    <property type="project" value="TreeGrafter"/>
</dbReference>
<comment type="similarity">
    <text evidence="1">Belongs to the UFD1 family.</text>
</comment>
<dbReference type="InterPro" id="IPR004854">
    <property type="entry name" value="Ufd1-like"/>
</dbReference>
<sequence>MFGGWGNSNIMPMGLGGLPNTAPRRPQKFKEYYRCFPVSMMAGPTREHLNWGGKIFLPPSALHKLTMLHVQYPMQFQLQNEDHGLTTYAGVLEFTAEEGRVYVPQWMMETLGGQPGSLLQITNVDLVQGTFVKIEPQIVEFLDISDPKAVLENVLRNFSTLSVGDIFKFEYNDRIYPIKVLEVKPDIDSYHSISVIETDLEVDFAPPVGYVEPTPSRAGTNPSSLDTPQPSGVSTPAGTMANAIGFDDLARSTLSAQQKKDPFSSGGQKLSGRTVTTKSSQAVENDQPSSELDLRNLVGLQQDVNHVPAPLRVPFGQLFFGYPIIPVKNTEDEKDGEGISNEPAGGASTFHGEGQSLRQNKKKRAPSRSNDNNEGKF</sequence>
<feature type="region of interest" description="Disordered" evidence="3">
    <location>
        <begin position="211"/>
        <end position="234"/>
    </location>
</feature>
<feature type="domain" description="Ubiquitin fusion degradation protein UFD1 N-terminal subdomain 1" evidence="4">
    <location>
        <begin position="29"/>
        <end position="126"/>
    </location>
</feature>
<evidence type="ECO:0000256" key="1">
    <source>
        <dbReference type="ARBA" id="ARBA00006043"/>
    </source>
</evidence>
<keyword evidence="7" id="KW-1185">Reference proteome</keyword>
<dbReference type="Pfam" id="PF03152">
    <property type="entry name" value="UFD1_N1"/>
    <property type="match status" value="1"/>
</dbReference>
<dbReference type="OrthoDB" id="422728at2759"/>
<name>A0A1E3PI59_9ASCO</name>
<evidence type="ECO:0000259" key="4">
    <source>
        <dbReference type="Pfam" id="PF03152"/>
    </source>
</evidence>
<dbReference type="PANTHER" id="PTHR12555:SF13">
    <property type="entry name" value="UBIQUITIN RECOGNITION FACTOR IN ER-ASSOCIATED DEGRADATION PROTEIN 1"/>
    <property type="match status" value="1"/>
</dbReference>
<dbReference type="Gene3D" id="3.10.330.10">
    <property type="match status" value="1"/>
</dbReference>
<reference evidence="6 7" key="1">
    <citation type="journal article" date="2016" name="Proc. Natl. Acad. Sci. U.S.A.">
        <title>Comparative genomics of biotechnologically important yeasts.</title>
        <authorList>
            <person name="Riley R."/>
            <person name="Haridas S."/>
            <person name="Wolfe K.H."/>
            <person name="Lopes M.R."/>
            <person name="Hittinger C.T."/>
            <person name="Goeker M."/>
            <person name="Salamov A.A."/>
            <person name="Wisecaver J.H."/>
            <person name="Long T.M."/>
            <person name="Calvey C.H."/>
            <person name="Aerts A.L."/>
            <person name="Barry K.W."/>
            <person name="Choi C."/>
            <person name="Clum A."/>
            <person name="Coughlan A.Y."/>
            <person name="Deshpande S."/>
            <person name="Douglass A.P."/>
            <person name="Hanson S.J."/>
            <person name="Klenk H.-P."/>
            <person name="LaButti K.M."/>
            <person name="Lapidus A."/>
            <person name="Lindquist E.A."/>
            <person name="Lipzen A.M."/>
            <person name="Meier-Kolthoff J.P."/>
            <person name="Ohm R.A."/>
            <person name="Otillar R.P."/>
            <person name="Pangilinan J.L."/>
            <person name="Peng Y."/>
            <person name="Rokas A."/>
            <person name="Rosa C.A."/>
            <person name="Scheuner C."/>
            <person name="Sibirny A.A."/>
            <person name="Slot J.C."/>
            <person name="Stielow J.B."/>
            <person name="Sun H."/>
            <person name="Kurtzman C.P."/>
            <person name="Blackwell M."/>
            <person name="Grigoriev I.V."/>
            <person name="Jeffries T.W."/>
        </authorList>
    </citation>
    <scope>NUCLEOTIDE SEQUENCE [LARGE SCALE GENOMIC DNA]</scope>
    <source>
        <strain evidence="6 7">DSM 6958</strain>
    </source>
</reference>
<dbReference type="Gene3D" id="2.40.40.50">
    <property type="entry name" value="Ubiquitin fusion degradation protein UFD1, N-terminal domain"/>
    <property type="match status" value="1"/>
</dbReference>
<dbReference type="InterPro" id="IPR042299">
    <property type="entry name" value="Ufd1-like_Nn"/>
</dbReference>
<organism evidence="6 7">
    <name type="scientific">Nadsonia fulvescens var. elongata DSM 6958</name>
    <dbReference type="NCBI Taxonomy" id="857566"/>
    <lineage>
        <taxon>Eukaryota</taxon>
        <taxon>Fungi</taxon>
        <taxon>Dikarya</taxon>
        <taxon>Ascomycota</taxon>
        <taxon>Saccharomycotina</taxon>
        <taxon>Dipodascomycetes</taxon>
        <taxon>Dipodascales</taxon>
        <taxon>Dipodascales incertae sedis</taxon>
        <taxon>Nadsonia</taxon>
    </lineage>
</organism>
<dbReference type="InterPro" id="IPR055417">
    <property type="entry name" value="UFD1_N1"/>
</dbReference>
<dbReference type="GO" id="GO:0034098">
    <property type="term" value="C:VCP-NPL4-UFD1 AAA ATPase complex"/>
    <property type="evidence" value="ECO:0007669"/>
    <property type="project" value="TreeGrafter"/>
</dbReference>
<keyword evidence="2" id="KW-0833">Ubl conjugation pathway</keyword>
<feature type="region of interest" description="Disordered" evidence="3">
    <location>
        <begin position="255"/>
        <end position="290"/>
    </location>
</feature>
<dbReference type="GO" id="GO:0006511">
    <property type="term" value="P:ubiquitin-dependent protein catabolic process"/>
    <property type="evidence" value="ECO:0007669"/>
    <property type="project" value="InterPro"/>
</dbReference>
<feature type="domain" description="Ubiquitin fusion degradation protein UFD1 N-terminal subdomain 2" evidence="5">
    <location>
        <begin position="128"/>
        <end position="207"/>
    </location>
</feature>
<dbReference type="EMBL" id="KV454410">
    <property type="protein sequence ID" value="ODQ65101.1"/>
    <property type="molecule type" value="Genomic_DNA"/>
</dbReference>
<dbReference type="PANTHER" id="PTHR12555">
    <property type="entry name" value="UBIQUITIN FUSION DEGRADATON PROTEIN 1"/>
    <property type="match status" value="1"/>
</dbReference>
<dbReference type="InterPro" id="IPR055418">
    <property type="entry name" value="UFD1_N2"/>
</dbReference>
<gene>
    <name evidence="6" type="ORF">NADFUDRAFT_35262</name>
</gene>
<dbReference type="Proteomes" id="UP000095009">
    <property type="component" value="Unassembled WGS sequence"/>
</dbReference>
<evidence type="ECO:0000259" key="5">
    <source>
        <dbReference type="Pfam" id="PF24842"/>
    </source>
</evidence>
<accession>A0A1E3PI59</accession>
<dbReference type="AlphaFoldDB" id="A0A1E3PI59"/>
<evidence type="ECO:0000256" key="2">
    <source>
        <dbReference type="ARBA" id="ARBA00022786"/>
    </source>
</evidence>
<dbReference type="GO" id="GO:0031593">
    <property type="term" value="F:polyubiquitin modification-dependent protein binding"/>
    <property type="evidence" value="ECO:0007669"/>
    <property type="project" value="TreeGrafter"/>
</dbReference>
<evidence type="ECO:0000313" key="6">
    <source>
        <dbReference type="EMBL" id="ODQ65101.1"/>
    </source>
</evidence>
<evidence type="ECO:0000256" key="3">
    <source>
        <dbReference type="SAM" id="MobiDB-lite"/>
    </source>
</evidence>
<feature type="region of interest" description="Disordered" evidence="3">
    <location>
        <begin position="331"/>
        <end position="377"/>
    </location>
</feature>
<protein>
    <submittedName>
        <fullName evidence="6">UFD1-domain-containing protein</fullName>
    </submittedName>
</protein>
<dbReference type="Pfam" id="PF24842">
    <property type="entry name" value="UFD1_N2"/>
    <property type="match status" value="1"/>
</dbReference>
<evidence type="ECO:0000313" key="7">
    <source>
        <dbReference type="Proteomes" id="UP000095009"/>
    </source>
</evidence>
<dbReference type="STRING" id="857566.A0A1E3PI59"/>